<evidence type="ECO:0000313" key="2">
    <source>
        <dbReference type="Proteomes" id="UP001199816"/>
    </source>
</evidence>
<protein>
    <submittedName>
        <fullName evidence="1">Histidine phosphatase family protein</fullName>
    </submittedName>
</protein>
<dbReference type="RefSeq" id="WP_231005170.1">
    <property type="nucleotide sequence ID" value="NZ_JAJNEC010000005.1"/>
</dbReference>
<sequence>MKTLIIIRHAKAEQGFGKDIERKLTDRGERNAAKMARLLKEKGYHIDRIFSSNSERTMQTTRIFAETLDIPGNHIRYFESLYLADVLGITETIEWLKEGENIQTLAIVAHNPGVTNFVNDLTHTGIDSLPTCGIAVMEVAMNDWSNFEAAKKTFVTTFSPKD</sequence>
<dbReference type="EMBL" id="JAJNEC010000005">
    <property type="protein sequence ID" value="MCD2423912.1"/>
    <property type="molecule type" value="Genomic_DNA"/>
</dbReference>
<comment type="caution">
    <text evidence="1">The sequence shown here is derived from an EMBL/GenBank/DDBJ whole genome shotgun (WGS) entry which is preliminary data.</text>
</comment>
<organism evidence="1 2">
    <name type="scientific">Niabella pedocola</name>
    <dbReference type="NCBI Taxonomy" id="1752077"/>
    <lineage>
        <taxon>Bacteria</taxon>
        <taxon>Pseudomonadati</taxon>
        <taxon>Bacteroidota</taxon>
        <taxon>Chitinophagia</taxon>
        <taxon>Chitinophagales</taxon>
        <taxon>Chitinophagaceae</taxon>
        <taxon>Niabella</taxon>
    </lineage>
</organism>
<dbReference type="Gene3D" id="3.40.50.1240">
    <property type="entry name" value="Phosphoglycerate mutase-like"/>
    <property type="match status" value="1"/>
</dbReference>
<gene>
    <name evidence="1" type="ORF">LQ567_14135</name>
</gene>
<dbReference type="PANTHER" id="PTHR47623">
    <property type="entry name" value="OS09G0287300 PROTEIN"/>
    <property type="match status" value="1"/>
</dbReference>
<proteinExistence type="predicted"/>
<dbReference type="InterPro" id="IPR013078">
    <property type="entry name" value="His_Pase_superF_clade-1"/>
</dbReference>
<keyword evidence="2" id="KW-1185">Reference proteome</keyword>
<reference evidence="1 2" key="1">
    <citation type="submission" date="2021-11" db="EMBL/GenBank/DDBJ databases">
        <title>Genomic of Niabella pedocola.</title>
        <authorList>
            <person name="Wu T."/>
        </authorList>
    </citation>
    <scope>NUCLEOTIDE SEQUENCE [LARGE SCALE GENOMIC DNA]</scope>
    <source>
        <strain evidence="1 2">JCM 31011</strain>
    </source>
</reference>
<dbReference type="CDD" id="cd07067">
    <property type="entry name" value="HP_PGM_like"/>
    <property type="match status" value="1"/>
</dbReference>
<dbReference type="Proteomes" id="UP001199816">
    <property type="component" value="Unassembled WGS sequence"/>
</dbReference>
<name>A0ABS8PS54_9BACT</name>
<accession>A0ABS8PS54</accession>
<dbReference type="InterPro" id="IPR029033">
    <property type="entry name" value="His_PPase_superfam"/>
</dbReference>
<evidence type="ECO:0000313" key="1">
    <source>
        <dbReference type="EMBL" id="MCD2423912.1"/>
    </source>
</evidence>
<dbReference type="SUPFAM" id="SSF53254">
    <property type="entry name" value="Phosphoglycerate mutase-like"/>
    <property type="match status" value="1"/>
</dbReference>
<dbReference type="PANTHER" id="PTHR47623:SF1">
    <property type="entry name" value="OS09G0287300 PROTEIN"/>
    <property type="match status" value="1"/>
</dbReference>
<dbReference type="Pfam" id="PF00300">
    <property type="entry name" value="His_Phos_1"/>
    <property type="match status" value="1"/>
</dbReference>